<accession>A0A147FCB5</accession>
<evidence type="ECO:0000313" key="6">
    <source>
        <dbReference type="EMBL" id="KTS14230.1"/>
    </source>
</evidence>
<evidence type="ECO:0000256" key="4">
    <source>
        <dbReference type="PROSITE-ProRule" id="PRU00335"/>
    </source>
</evidence>
<evidence type="ECO:0000313" key="7">
    <source>
        <dbReference type="Proteomes" id="UP000072189"/>
    </source>
</evidence>
<dbReference type="Gene3D" id="1.10.357.10">
    <property type="entry name" value="Tetracycline Repressor, domain 2"/>
    <property type="match status" value="1"/>
</dbReference>
<dbReference type="Pfam" id="PF00440">
    <property type="entry name" value="TetR_N"/>
    <property type="match status" value="1"/>
</dbReference>
<dbReference type="SUPFAM" id="SSF46689">
    <property type="entry name" value="Homeodomain-like"/>
    <property type="match status" value="1"/>
</dbReference>
<evidence type="ECO:0000256" key="1">
    <source>
        <dbReference type="ARBA" id="ARBA00023015"/>
    </source>
</evidence>
<dbReference type="PATRIC" id="fig|2033.7.peg.2063"/>
<dbReference type="GO" id="GO:0003700">
    <property type="term" value="F:DNA-binding transcription factor activity"/>
    <property type="evidence" value="ECO:0007669"/>
    <property type="project" value="TreeGrafter"/>
</dbReference>
<dbReference type="AlphaFoldDB" id="A0A147FCB5"/>
<name>A0A147FCB5_MICTE</name>
<protein>
    <recommendedName>
        <fullName evidence="5">HTH tetR-type domain-containing protein</fullName>
    </recommendedName>
</protein>
<dbReference type="PANTHER" id="PTHR30055:SF234">
    <property type="entry name" value="HTH-TYPE TRANSCRIPTIONAL REGULATOR BETI"/>
    <property type="match status" value="1"/>
</dbReference>
<dbReference type="PROSITE" id="PS50977">
    <property type="entry name" value="HTH_TETR_2"/>
    <property type="match status" value="1"/>
</dbReference>
<dbReference type="InterPro" id="IPR050109">
    <property type="entry name" value="HTH-type_TetR-like_transc_reg"/>
</dbReference>
<feature type="domain" description="HTH tetR-type" evidence="5">
    <location>
        <begin position="27"/>
        <end position="87"/>
    </location>
</feature>
<keyword evidence="2 4" id="KW-0238">DNA-binding</keyword>
<feature type="DNA-binding region" description="H-T-H motif" evidence="4">
    <location>
        <begin position="50"/>
        <end position="69"/>
    </location>
</feature>
<dbReference type="PANTHER" id="PTHR30055">
    <property type="entry name" value="HTH-TYPE TRANSCRIPTIONAL REGULATOR RUTR"/>
    <property type="match status" value="1"/>
</dbReference>
<evidence type="ECO:0000256" key="3">
    <source>
        <dbReference type="ARBA" id="ARBA00023163"/>
    </source>
</evidence>
<proteinExistence type="predicted"/>
<keyword evidence="3" id="KW-0804">Transcription</keyword>
<dbReference type="InterPro" id="IPR001647">
    <property type="entry name" value="HTH_TetR"/>
</dbReference>
<keyword evidence="1" id="KW-0805">Transcription regulation</keyword>
<organism evidence="6 7">
    <name type="scientific">Microbacterium testaceum</name>
    <name type="common">Aureobacterium testaceum</name>
    <name type="synonym">Brevibacterium testaceum</name>
    <dbReference type="NCBI Taxonomy" id="2033"/>
    <lineage>
        <taxon>Bacteria</taxon>
        <taxon>Bacillati</taxon>
        <taxon>Actinomycetota</taxon>
        <taxon>Actinomycetes</taxon>
        <taxon>Micrococcales</taxon>
        <taxon>Microbacteriaceae</taxon>
        <taxon>Microbacterium</taxon>
    </lineage>
</organism>
<evidence type="ECO:0000256" key="2">
    <source>
        <dbReference type="ARBA" id="ARBA00023125"/>
    </source>
</evidence>
<dbReference type="GO" id="GO:0000976">
    <property type="term" value="F:transcription cis-regulatory region binding"/>
    <property type="evidence" value="ECO:0007669"/>
    <property type="project" value="TreeGrafter"/>
</dbReference>
<dbReference type="InterPro" id="IPR009057">
    <property type="entry name" value="Homeodomain-like_sf"/>
</dbReference>
<sequence length="227" mass="24225">MDAPIVRGEPEMSPRRYASPLRKAEAARTRAAILDAAAALFSRDGYAATTMKGIAVEAGVSVQSVHLAGSKSTLLVAAFERTFSGAGVLDSPAQPPLIIAALERLEVDEAISVWLDGIARAHERSAGLARAMAIAAETDAVAAAALAAFDARRHGDIRVASTWLVERGLLPAEDADEVADELSYLVGPETYAFLVTRSGWAPSRYRAWLERTLRDLLARRTTDVPVS</sequence>
<dbReference type="EMBL" id="LDRV01000004">
    <property type="protein sequence ID" value="KTS14230.1"/>
    <property type="molecule type" value="Genomic_DNA"/>
</dbReference>
<dbReference type="Proteomes" id="UP000072189">
    <property type="component" value="Unassembled WGS sequence"/>
</dbReference>
<reference evidence="6 7" key="1">
    <citation type="journal article" date="2016" name="Front. Microbiol.">
        <title>Genomic Resource of Rice Seed Associated Bacteria.</title>
        <authorList>
            <person name="Midha S."/>
            <person name="Bansal K."/>
            <person name="Sharma S."/>
            <person name="Kumar N."/>
            <person name="Patil P.P."/>
            <person name="Chaudhry V."/>
            <person name="Patil P.B."/>
        </authorList>
    </citation>
    <scope>NUCLEOTIDE SEQUENCE [LARGE SCALE GENOMIC DNA]</scope>
    <source>
        <strain evidence="6 7">RSA3</strain>
    </source>
</reference>
<gene>
    <name evidence="6" type="ORF">RSA3_00915</name>
</gene>
<comment type="caution">
    <text evidence="6">The sequence shown here is derived from an EMBL/GenBank/DDBJ whole genome shotgun (WGS) entry which is preliminary data.</text>
</comment>
<evidence type="ECO:0000259" key="5">
    <source>
        <dbReference type="PROSITE" id="PS50977"/>
    </source>
</evidence>